<dbReference type="GO" id="GO:0003700">
    <property type="term" value="F:DNA-binding transcription factor activity"/>
    <property type="evidence" value="ECO:0007669"/>
    <property type="project" value="InterPro"/>
</dbReference>
<sequence length="551" mass="60254">MSSTDPGIRLFGRKIPLPESQIPASSQMGCQIQANSATMTKVGEVACSATLLWFFSDFVKAGHTAERNISLVASHGQVYMYDEVIGYYLRIAAFLNCSYSVNACSGLKKTEVEKPYTENTEQPENYSDSRDSKQESPHNNVQEKGSKVNSKTVEDNTESSSTDQDKIFKKPDKILHCPRCNSLDTKFCYFNNYNVNQPRHFCKNCQRYWTAGGTMRNVPVGAGRRKNKHLASQYRHIIVASDGIPTTRFEPNESYCHQLVSTLEPAAVFRSSTDDGTVLKFGPDAPPLCESMESMLNLKEQNQSVDEKPVNCAENGEEEVSICGSFVTNACTPRNKLTQPNSSKPLQCYPVPPWIFPWNPGWNNVASTASVQPSSLHMCNPYTDPASMQLCPPVMAVPTICPPSFPLQFVPGSYWGGPPVWGAGAGAVSMGFNGCLSPTSSTSNSCCSGNGSPTLGKHTRENVSTDEEKSDMCVLVPKTLRIDDPNEASKCPTLPTLGLRPDNQQSVSEGTISKRGKPKEGKDRVLGVSQILEANPAAISRAHAFQEGMLR</sequence>
<feature type="region of interest" description="Disordered" evidence="9">
    <location>
        <begin position="484"/>
        <end position="523"/>
    </location>
</feature>
<gene>
    <name evidence="11" type="ORF">AYBTSS11_LOCUS12772</name>
</gene>
<evidence type="ECO:0000256" key="6">
    <source>
        <dbReference type="ARBA" id="ARBA00023163"/>
    </source>
</evidence>
<evidence type="ECO:0000313" key="11">
    <source>
        <dbReference type="EMBL" id="CAJ1947645.1"/>
    </source>
</evidence>
<dbReference type="AlphaFoldDB" id="A0AA86SFQ2"/>
<feature type="compositionally biased region" description="Polar residues" evidence="9">
    <location>
        <begin position="502"/>
        <end position="511"/>
    </location>
</feature>
<dbReference type="InterPro" id="IPR045174">
    <property type="entry name" value="Dof"/>
</dbReference>
<evidence type="ECO:0000256" key="1">
    <source>
        <dbReference type="ARBA" id="ARBA00022723"/>
    </source>
</evidence>
<evidence type="ECO:0000256" key="4">
    <source>
        <dbReference type="ARBA" id="ARBA00023015"/>
    </source>
</evidence>
<keyword evidence="5 8" id="KW-0238">DNA-binding</keyword>
<evidence type="ECO:0000256" key="7">
    <source>
        <dbReference type="ARBA" id="ARBA00023242"/>
    </source>
</evidence>
<proteinExistence type="predicted"/>
<feature type="compositionally biased region" description="Basic and acidic residues" evidence="9">
    <location>
        <begin position="127"/>
        <end position="136"/>
    </location>
</feature>
<organism evidence="11 12">
    <name type="scientific">Sphenostylis stenocarpa</name>
    <dbReference type="NCBI Taxonomy" id="92480"/>
    <lineage>
        <taxon>Eukaryota</taxon>
        <taxon>Viridiplantae</taxon>
        <taxon>Streptophyta</taxon>
        <taxon>Embryophyta</taxon>
        <taxon>Tracheophyta</taxon>
        <taxon>Spermatophyta</taxon>
        <taxon>Magnoliopsida</taxon>
        <taxon>eudicotyledons</taxon>
        <taxon>Gunneridae</taxon>
        <taxon>Pentapetalae</taxon>
        <taxon>rosids</taxon>
        <taxon>fabids</taxon>
        <taxon>Fabales</taxon>
        <taxon>Fabaceae</taxon>
        <taxon>Papilionoideae</taxon>
        <taxon>50 kb inversion clade</taxon>
        <taxon>NPAAA clade</taxon>
        <taxon>indigoferoid/millettioid clade</taxon>
        <taxon>Phaseoleae</taxon>
        <taxon>Sphenostylis</taxon>
    </lineage>
</organism>
<dbReference type="PROSITE" id="PS01361">
    <property type="entry name" value="ZF_DOF_1"/>
    <property type="match status" value="1"/>
</dbReference>
<keyword evidence="3" id="KW-0862">Zinc</keyword>
<dbReference type="Proteomes" id="UP001189624">
    <property type="component" value="Chromosome 4"/>
</dbReference>
<keyword evidence="2 8" id="KW-0863">Zinc-finger</keyword>
<feature type="domain" description="Dof-type" evidence="10">
    <location>
        <begin position="175"/>
        <end position="229"/>
    </location>
</feature>
<accession>A0AA86SFQ2</accession>
<comment type="subcellular location">
    <subcellularLocation>
        <location evidence="8">Nucleus</location>
    </subcellularLocation>
</comment>
<feature type="compositionally biased region" description="Polar residues" evidence="9">
    <location>
        <begin position="137"/>
        <end position="151"/>
    </location>
</feature>
<evidence type="ECO:0000259" key="10">
    <source>
        <dbReference type="PROSITE" id="PS50884"/>
    </source>
</evidence>
<dbReference type="PANTHER" id="PTHR31089">
    <property type="entry name" value="CYCLIC DOF FACTOR 2"/>
    <property type="match status" value="1"/>
</dbReference>
<evidence type="ECO:0000256" key="8">
    <source>
        <dbReference type="PROSITE-ProRule" id="PRU00071"/>
    </source>
</evidence>
<dbReference type="Gramene" id="rna-AYBTSS11_LOCUS12772">
    <property type="protein sequence ID" value="CAJ1947645.1"/>
    <property type="gene ID" value="gene-AYBTSS11_LOCUS12772"/>
</dbReference>
<evidence type="ECO:0000256" key="2">
    <source>
        <dbReference type="ARBA" id="ARBA00022771"/>
    </source>
</evidence>
<dbReference type="Pfam" id="PF02701">
    <property type="entry name" value="Zn_ribbon_Dof"/>
    <property type="match status" value="1"/>
</dbReference>
<dbReference type="GO" id="GO:0008270">
    <property type="term" value="F:zinc ion binding"/>
    <property type="evidence" value="ECO:0007669"/>
    <property type="project" value="UniProtKB-KW"/>
</dbReference>
<protein>
    <recommendedName>
        <fullName evidence="10">Dof-type domain-containing protein</fullName>
    </recommendedName>
</protein>
<name>A0AA86SFQ2_9FABA</name>
<keyword evidence="6" id="KW-0804">Transcription</keyword>
<dbReference type="GO" id="GO:0003677">
    <property type="term" value="F:DNA binding"/>
    <property type="evidence" value="ECO:0007669"/>
    <property type="project" value="UniProtKB-UniRule"/>
</dbReference>
<evidence type="ECO:0000256" key="3">
    <source>
        <dbReference type="ARBA" id="ARBA00022833"/>
    </source>
</evidence>
<feature type="compositionally biased region" description="Polar residues" evidence="9">
    <location>
        <begin position="117"/>
        <end position="126"/>
    </location>
</feature>
<evidence type="ECO:0000313" key="12">
    <source>
        <dbReference type="Proteomes" id="UP001189624"/>
    </source>
</evidence>
<feature type="region of interest" description="Disordered" evidence="9">
    <location>
        <begin position="114"/>
        <end position="165"/>
    </location>
</feature>
<dbReference type="PROSITE" id="PS50884">
    <property type="entry name" value="ZF_DOF_2"/>
    <property type="match status" value="1"/>
</dbReference>
<keyword evidence="1" id="KW-0479">Metal-binding</keyword>
<dbReference type="EMBL" id="OY731401">
    <property type="protein sequence ID" value="CAJ1947645.1"/>
    <property type="molecule type" value="Genomic_DNA"/>
</dbReference>
<dbReference type="GO" id="GO:0005634">
    <property type="term" value="C:nucleus"/>
    <property type="evidence" value="ECO:0007669"/>
    <property type="project" value="UniProtKB-SubCell"/>
</dbReference>
<evidence type="ECO:0000256" key="9">
    <source>
        <dbReference type="SAM" id="MobiDB-lite"/>
    </source>
</evidence>
<keyword evidence="12" id="KW-1185">Reference proteome</keyword>
<dbReference type="PANTHER" id="PTHR31089:SF47">
    <property type="entry name" value="DOF-TYPE DOMAIN-CONTAINING PROTEIN"/>
    <property type="match status" value="1"/>
</dbReference>
<keyword evidence="7 8" id="KW-0539">Nucleus</keyword>
<reference evidence="11" key="1">
    <citation type="submission" date="2023-10" db="EMBL/GenBank/DDBJ databases">
        <authorList>
            <person name="Domelevo Entfellner J.-B."/>
        </authorList>
    </citation>
    <scope>NUCLEOTIDE SEQUENCE</scope>
</reference>
<dbReference type="InterPro" id="IPR003851">
    <property type="entry name" value="Znf_Dof"/>
</dbReference>
<evidence type="ECO:0000256" key="5">
    <source>
        <dbReference type="ARBA" id="ARBA00023125"/>
    </source>
</evidence>
<keyword evidence="4" id="KW-0805">Transcription regulation</keyword>